<evidence type="ECO:0000313" key="1">
    <source>
        <dbReference type="EMBL" id="KAI0495157.1"/>
    </source>
</evidence>
<protein>
    <submittedName>
        <fullName evidence="1">Uncharacterized protein</fullName>
    </submittedName>
</protein>
<dbReference type="EMBL" id="JAGYWB010000017">
    <property type="protein sequence ID" value="KAI0495157.1"/>
    <property type="molecule type" value="Genomic_DNA"/>
</dbReference>
<sequence>MTSFLPCYIQGHVLAIKYPAVSSQFSLPESVQLAANIPYPSQKDPLHIESNPRIGPAHCSMLFFDNPLALHIIQACS</sequence>
<gene>
    <name evidence="1" type="ORF">KFK09_025306</name>
</gene>
<evidence type="ECO:0000313" key="2">
    <source>
        <dbReference type="Proteomes" id="UP000829196"/>
    </source>
</evidence>
<reference evidence="1" key="1">
    <citation type="journal article" date="2022" name="Front. Genet.">
        <title>Chromosome-Scale Assembly of the Dendrobium nobile Genome Provides Insights Into the Molecular Mechanism of the Biosynthesis of the Medicinal Active Ingredient of Dendrobium.</title>
        <authorList>
            <person name="Xu Q."/>
            <person name="Niu S.-C."/>
            <person name="Li K.-L."/>
            <person name="Zheng P.-J."/>
            <person name="Zhang X.-J."/>
            <person name="Jia Y."/>
            <person name="Liu Y."/>
            <person name="Niu Y.-X."/>
            <person name="Yu L.-H."/>
            <person name="Chen D.-F."/>
            <person name="Zhang G.-Q."/>
        </authorList>
    </citation>
    <scope>NUCLEOTIDE SEQUENCE</scope>
    <source>
        <tissue evidence="1">Leaf</tissue>
    </source>
</reference>
<dbReference type="AlphaFoldDB" id="A0A8T3AFS8"/>
<keyword evidence="2" id="KW-1185">Reference proteome</keyword>
<organism evidence="1 2">
    <name type="scientific">Dendrobium nobile</name>
    <name type="common">Orchid</name>
    <dbReference type="NCBI Taxonomy" id="94219"/>
    <lineage>
        <taxon>Eukaryota</taxon>
        <taxon>Viridiplantae</taxon>
        <taxon>Streptophyta</taxon>
        <taxon>Embryophyta</taxon>
        <taxon>Tracheophyta</taxon>
        <taxon>Spermatophyta</taxon>
        <taxon>Magnoliopsida</taxon>
        <taxon>Liliopsida</taxon>
        <taxon>Asparagales</taxon>
        <taxon>Orchidaceae</taxon>
        <taxon>Epidendroideae</taxon>
        <taxon>Malaxideae</taxon>
        <taxon>Dendrobiinae</taxon>
        <taxon>Dendrobium</taxon>
    </lineage>
</organism>
<dbReference type="Proteomes" id="UP000829196">
    <property type="component" value="Unassembled WGS sequence"/>
</dbReference>
<comment type="caution">
    <text evidence="1">The sequence shown here is derived from an EMBL/GenBank/DDBJ whole genome shotgun (WGS) entry which is preliminary data.</text>
</comment>
<name>A0A8T3AFS8_DENNO</name>
<proteinExistence type="predicted"/>
<accession>A0A8T3AFS8</accession>